<name>A0ACD4NRE5_9HYPH</name>
<protein>
    <submittedName>
        <fullName evidence="1">Helix-turn-helix transcriptional regulator</fullName>
    </submittedName>
</protein>
<dbReference type="EMBL" id="CP113520">
    <property type="protein sequence ID" value="WAJ29468.1"/>
    <property type="molecule type" value="Genomic_DNA"/>
</dbReference>
<organism evidence="1 2">
    <name type="scientific">Antarcticirhabdus aurantiaca</name>
    <dbReference type="NCBI Taxonomy" id="2606717"/>
    <lineage>
        <taxon>Bacteria</taxon>
        <taxon>Pseudomonadati</taxon>
        <taxon>Pseudomonadota</taxon>
        <taxon>Alphaproteobacteria</taxon>
        <taxon>Hyphomicrobiales</taxon>
        <taxon>Aurantimonadaceae</taxon>
        <taxon>Antarcticirhabdus</taxon>
    </lineage>
</organism>
<proteinExistence type="predicted"/>
<keyword evidence="2" id="KW-1185">Reference proteome</keyword>
<accession>A0ACD4NRE5</accession>
<sequence length="101" mass="11178">MRKKKGLSLSAVGRGVGTTYQQVRKYESGENRISASSLYRVAQLLDVDVAEFFRDLPVRANAGTPRPGDDAKARDDAFAHIADPEIRQHLEALLRVLGGRR</sequence>
<reference evidence="1" key="1">
    <citation type="submission" date="2022-11" db="EMBL/GenBank/DDBJ databases">
        <title>beta-Carotene-producing bacterium, Jeongeuplla avenae sp. nov., alleviates the salt stress of Arabidopsis seedlings.</title>
        <authorList>
            <person name="Jiang L."/>
            <person name="Lee J."/>
        </authorList>
    </citation>
    <scope>NUCLEOTIDE SEQUENCE</scope>
    <source>
        <strain evidence="1">DY_R2A_6</strain>
    </source>
</reference>
<evidence type="ECO:0000313" key="2">
    <source>
        <dbReference type="Proteomes" id="UP001163223"/>
    </source>
</evidence>
<gene>
    <name evidence="1" type="ORF">OXU80_04315</name>
</gene>
<evidence type="ECO:0000313" key="1">
    <source>
        <dbReference type="EMBL" id="WAJ29468.1"/>
    </source>
</evidence>
<dbReference type="Proteomes" id="UP001163223">
    <property type="component" value="Chromosome"/>
</dbReference>